<dbReference type="NCBIfam" id="TIGR02937">
    <property type="entry name" value="sigma70-ECF"/>
    <property type="match status" value="1"/>
</dbReference>
<dbReference type="KEGG" id="fbm:MQE35_10415"/>
<name>A0A9E7CY13_9FLAO</name>
<keyword evidence="2" id="KW-1185">Reference proteome</keyword>
<dbReference type="InterPro" id="IPR014284">
    <property type="entry name" value="RNA_pol_sigma-70_dom"/>
</dbReference>
<gene>
    <name evidence="1" type="ORF">MQE35_10415</name>
</gene>
<proteinExistence type="predicted"/>
<sequence>MRQIKNYQELLLPYSITILNSYDDALDVIQDVITSFITKDKTKIKNPKNYLIKSTINRSISLKKKLGKTVIKPDENFYDIESSYKSPDWNLIVENDFINSNLKYLNKLDMKSTAIYILKYGFNYSHNEISELLGIDPVNSRKKLSRLNSEIKTKKTSNQKETFTKTLLKKIKKRNMEELEKFLMSLN</sequence>
<evidence type="ECO:0000313" key="2">
    <source>
        <dbReference type="Proteomes" id="UP000831290"/>
    </source>
</evidence>
<dbReference type="AlphaFoldDB" id="A0A9E7CY13"/>
<dbReference type="PANTHER" id="PTHR30173:SF36">
    <property type="entry name" value="ECF RNA POLYMERASE SIGMA FACTOR SIGJ"/>
    <property type="match status" value="1"/>
</dbReference>
<organism evidence="1 2">
    <name type="scientific">Abyssalbus ytuae</name>
    <dbReference type="NCBI Taxonomy" id="2926907"/>
    <lineage>
        <taxon>Bacteria</taxon>
        <taxon>Pseudomonadati</taxon>
        <taxon>Bacteroidota</taxon>
        <taxon>Flavobacteriia</taxon>
        <taxon>Flavobacteriales</taxon>
        <taxon>Flavobacteriaceae</taxon>
        <taxon>Abyssalbus</taxon>
    </lineage>
</organism>
<dbReference type="EMBL" id="CP094358">
    <property type="protein sequence ID" value="UOB16150.1"/>
    <property type="molecule type" value="Genomic_DNA"/>
</dbReference>
<dbReference type="Proteomes" id="UP000831290">
    <property type="component" value="Chromosome"/>
</dbReference>
<protein>
    <submittedName>
        <fullName evidence="1">Sigma-70 family RNA polymerase sigma factor</fullName>
    </submittedName>
</protein>
<dbReference type="PANTHER" id="PTHR30173">
    <property type="entry name" value="SIGMA 19 FACTOR"/>
    <property type="match status" value="1"/>
</dbReference>
<dbReference type="GO" id="GO:0006352">
    <property type="term" value="P:DNA-templated transcription initiation"/>
    <property type="evidence" value="ECO:0007669"/>
    <property type="project" value="InterPro"/>
</dbReference>
<dbReference type="RefSeq" id="WP_255841311.1">
    <property type="nucleotide sequence ID" value="NZ_CP094358.1"/>
</dbReference>
<dbReference type="InterPro" id="IPR013325">
    <property type="entry name" value="RNA_pol_sigma_r2"/>
</dbReference>
<evidence type="ECO:0000313" key="1">
    <source>
        <dbReference type="EMBL" id="UOB16150.1"/>
    </source>
</evidence>
<dbReference type="InterPro" id="IPR052704">
    <property type="entry name" value="ECF_Sigma-70_Domain"/>
</dbReference>
<dbReference type="SUPFAM" id="SSF88946">
    <property type="entry name" value="Sigma2 domain of RNA polymerase sigma factors"/>
    <property type="match status" value="1"/>
</dbReference>
<dbReference type="GO" id="GO:0016987">
    <property type="term" value="F:sigma factor activity"/>
    <property type="evidence" value="ECO:0007669"/>
    <property type="project" value="TreeGrafter"/>
</dbReference>
<accession>A0A9E7CY13</accession>
<reference evidence="1" key="1">
    <citation type="submission" date="2022-03" db="EMBL/GenBank/DDBJ databases">
        <title>Description of Abyssus ytuae gen. nov., sp. nov., a novel member of the family Flavobacteriaceae isolated from the sediment of Mariana Trench.</title>
        <authorList>
            <person name="Zhang J."/>
            <person name="Xu X."/>
        </authorList>
    </citation>
    <scope>NUCLEOTIDE SEQUENCE</scope>
    <source>
        <strain evidence="1">MT3330</strain>
    </source>
</reference>